<gene>
    <name evidence="2" type="ORF">SCARR_00857</name>
</gene>
<dbReference type="Proteomes" id="UP000346198">
    <property type="component" value="Unassembled WGS sequence"/>
</dbReference>
<feature type="transmembrane region" description="Helical" evidence="1">
    <location>
        <begin position="136"/>
        <end position="158"/>
    </location>
</feature>
<keyword evidence="3" id="KW-1185">Reference proteome</keyword>
<feature type="transmembrane region" description="Helical" evidence="1">
    <location>
        <begin position="105"/>
        <end position="124"/>
    </location>
</feature>
<dbReference type="RefSeq" id="WP_136060259.1">
    <property type="nucleotide sequence ID" value="NZ_CAAHFH010000001.1"/>
</dbReference>
<organism evidence="2 3">
    <name type="scientific">Pontiella sulfatireligans</name>
    <dbReference type="NCBI Taxonomy" id="2750658"/>
    <lineage>
        <taxon>Bacteria</taxon>
        <taxon>Pseudomonadati</taxon>
        <taxon>Kiritimatiellota</taxon>
        <taxon>Kiritimatiellia</taxon>
        <taxon>Kiritimatiellales</taxon>
        <taxon>Pontiellaceae</taxon>
        <taxon>Pontiella</taxon>
    </lineage>
</organism>
<keyword evidence="1" id="KW-0472">Membrane</keyword>
<protein>
    <submittedName>
        <fullName evidence="2">Uncharacterized protein</fullName>
    </submittedName>
</protein>
<keyword evidence="1" id="KW-1133">Transmembrane helix</keyword>
<feature type="transmembrane region" description="Helical" evidence="1">
    <location>
        <begin position="79"/>
        <end position="99"/>
    </location>
</feature>
<evidence type="ECO:0000313" key="2">
    <source>
        <dbReference type="EMBL" id="VGO18804.1"/>
    </source>
</evidence>
<name>A0A6C2UHH9_9BACT</name>
<sequence length="202" mass="21378">MAFKHCKHCAWGFEHDEWVDSTFCPNCGTRLGPRPTGGPDRGNVEHIEPYADVDPAPESRVPVMDVWGKLKGAAGSHPYLAGIGAVAIGLAAVWAAPILVTIGTAIVWIGAIITGCGFLSVAYVDRDEAMRWLEVGVLTIGGGLVIILSGYTLAVLGICSAAGGVGISGKAATEDLLKWNLRRKLDKMPIKELLALSRQMDA</sequence>
<dbReference type="AlphaFoldDB" id="A0A6C2UHH9"/>
<proteinExistence type="predicted"/>
<keyword evidence="1" id="KW-0812">Transmembrane</keyword>
<evidence type="ECO:0000313" key="3">
    <source>
        <dbReference type="Proteomes" id="UP000346198"/>
    </source>
</evidence>
<dbReference type="EMBL" id="CAAHFH010000001">
    <property type="protein sequence ID" value="VGO18804.1"/>
    <property type="molecule type" value="Genomic_DNA"/>
</dbReference>
<evidence type="ECO:0000256" key="1">
    <source>
        <dbReference type="SAM" id="Phobius"/>
    </source>
</evidence>
<reference evidence="2 3" key="1">
    <citation type="submission" date="2019-04" db="EMBL/GenBank/DDBJ databases">
        <authorList>
            <person name="Van Vliet M D."/>
        </authorList>
    </citation>
    <scope>NUCLEOTIDE SEQUENCE [LARGE SCALE GENOMIC DNA]</scope>
    <source>
        <strain evidence="2 3">F21</strain>
    </source>
</reference>
<accession>A0A6C2UHH9</accession>